<dbReference type="InterPro" id="IPR006683">
    <property type="entry name" value="Thioestr_dom"/>
</dbReference>
<gene>
    <name evidence="4" type="ORF">DL762_009677</name>
</gene>
<protein>
    <recommendedName>
        <fullName evidence="3">Thioesterase domain-containing protein</fullName>
    </recommendedName>
</protein>
<dbReference type="InterPro" id="IPR039298">
    <property type="entry name" value="ACOT13"/>
</dbReference>
<accession>A0ABY0GTK2</accession>
<dbReference type="Pfam" id="PF03061">
    <property type="entry name" value="4HBT"/>
    <property type="match status" value="1"/>
</dbReference>
<evidence type="ECO:0000256" key="1">
    <source>
        <dbReference type="ARBA" id="ARBA00008324"/>
    </source>
</evidence>
<proteinExistence type="inferred from homology"/>
<keyword evidence="5" id="KW-1185">Reference proteome</keyword>
<name>A0ABY0GTK2_9PEZI</name>
<reference evidence="4 5" key="1">
    <citation type="submission" date="2018-06" db="EMBL/GenBank/DDBJ databases">
        <title>Complete Genomes of Monosporascus.</title>
        <authorList>
            <person name="Robinson A.J."/>
            <person name="Natvig D.O."/>
        </authorList>
    </citation>
    <scope>NUCLEOTIDE SEQUENCE [LARGE SCALE GENOMIC DNA]</scope>
    <source>
        <strain evidence="4 5">CBS 609.92</strain>
    </source>
</reference>
<evidence type="ECO:0000256" key="2">
    <source>
        <dbReference type="ARBA" id="ARBA00022801"/>
    </source>
</evidence>
<dbReference type="InterPro" id="IPR029069">
    <property type="entry name" value="HotDog_dom_sf"/>
</dbReference>
<evidence type="ECO:0000313" key="4">
    <source>
        <dbReference type="EMBL" id="RYO76834.1"/>
    </source>
</evidence>
<dbReference type="PANTHER" id="PTHR21660:SF11">
    <property type="entry name" value="FAMILY PROTEIN, PUTATIVE (AFU_ORTHOLOGUE AFUA_4G04355)-RELATED"/>
    <property type="match status" value="1"/>
</dbReference>
<feature type="domain" description="Thioesterase" evidence="3">
    <location>
        <begin position="59"/>
        <end position="129"/>
    </location>
</feature>
<dbReference type="CDD" id="cd03443">
    <property type="entry name" value="PaaI_thioesterase"/>
    <property type="match status" value="1"/>
</dbReference>
<dbReference type="SUPFAM" id="SSF54637">
    <property type="entry name" value="Thioesterase/thiol ester dehydrase-isomerase"/>
    <property type="match status" value="1"/>
</dbReference>
<sequence>MMAASDEEIRQHIERIAAVQLPNSAIYNFLLSGVRIESAARGVVRARLALTRNHVNSRGGIHGSVSATIVDWAGGMAIATWDLREKTGVSVDIHVRYLSSAGLGDEVEIEGTAEKVGSSVAFTRVVISKVVDGVAGPVVASGTHTKYVRQQGR</sequence>
<dbReference type="Gene3D" id="3.10.129.10">
    <property type="entry name" value="Hotdog Thioesterase"/>
    <property type="match status" value="1"/>
</dbReference>
<dbReference type="InterPro" id="IPR003736">
    <property type="entry name" value="PAAI_dom"/>
</dbReference>
<keyword evidence="2" id="KW-0378">Hydrolase</keyword>
<dbReference type="NCBIfam" id="TIGR00369">
    <property type="entry name" value="unchar_dom_1"/>
    <property type="match status" value="1"/>
</dbReference>
<dbReference type="EMBL" id="QJNS01000547">
    <property type="protein sequence ID" value="RYO76834.1"/>
    <property type="molecule type" value="Genomic_DNA"/>
</dbReference>
<evidence type="ECO:0000313" key="5">
    <source>
        <dbReference type="Proteomes" id="UP000294003"/>
    </source>
</evidence>
<dbReference type="Proteomes" id="UP000294003">
    <property type="component" value="Unassembled WGS sequence"/>
</dbReference>
<dbReference type="PANTHER" id="PTHR21660">
    <property type="entry name" value="THIOESTERASE SUPERFAMILY MEMBER-RELATED"/>
    <property type="match status" value="1"/>
</dbReference>
<comment type="caution">
    <text evidence="4">The sequence shown here is derived from an EMBL/GenBank/DDBJ whole genome shotgun (WGS) entry which is preliminary data.</text>
</comment>
<evidence type="ECO:0000259" key="3">
    <source>
        <dbReference type="Pfam" id="PF03061"/>
    </source>
</evidence>
<comment type="similarity">
    <text evidence="1">Belongs to the thioesterase PaaI family.</text>
</comment>
<organism evidence="4 5">
    <name type="scientific">Monosporascus cannonballus</name>
    <dbReference type="NCBI Taxonomy" id="155416"/>
    <lineage>
        <taxon>Eukaryota</taxon>
        <taxon>Fungi</taxon>
        <taxon>Dikarya</taxon>
        <taxon>Ascomycota</taxon>
        <taxon>Pezizomycotina</taxon>
        <taxon>Sordariomycetes</taxon>
        <taxon>Xylariomycetidae</taxon>
        <taxon>Xylariales</taxon>
        <taxon>Xylariales incertae sedis</taxon>
        <taxon>Monosporascus</taxon>
    </lineage>
</organism>